<dbReference type="Pfam" id="PF00892">
    <property type="entry name" value="EamA"/>
    <property type="match status" value="1"/>
</dbReference>
<keyword evidence="4 6" id="KW-1133">Transmembrane helix</keyword>
<keyword evidence="3 6" id="KW-0812">Transmembrane</keyword>
<protein>
    <submittedName>
        <fullName evidence="8">DMT family transporter</fullName>
    </submittedName>
</protein>
<feature type="transmembrane region" description="Helical" evidence="6">
    <location>
        <begin position="132"/>
        <end position="151"/>
    </location>
</feature>
<evidence type="ECO:0000313" key="8">
    <source>
        <dbReference type="EMBL" id="QCO07329.1"/>
    </source>
</evidence>
<feature type="transmembrane region" description="Helical" evidence="6">
    <location>
        <begin position="246"/>
        <end position="266"/>
    </location>
</feature>
<feature type="transmembrane region" description="Helical" evidence="6">
    <location>
        <begin position="272"/>
        <end position="291"/>
    </location>
</feature>
<feature type="transmembrane region" description="Helical" evidence="6">
    <location>
        <begin position="157"/>
        <end position="175"/>
    </location>
</feature>
<dbReference type="PANTHER" id="PTHR22911">
    <property type="entry name" value="ACYL-MALONYL CONDENSING ENZYME-RELATED"/>
    <property type="match status" value="1"/>
</dbReference>
<feature type="transmembrane region" description="Helical" evidence="6">
    <location>
        <begin position="78"/>
        <end position="96"/>
    </location>
</feature>
<proteinExistence type="inferred from homology"/>
<accession>A0A4D8QKA0</accession>
<keyword evidence="8" id="KW-0614">Plasmid</keyword>
<name>A0A4D8QKA0_AZOBR</name>
<evidence type="ECO:0000256" key="5">
    <source>
        <dbReference type="ARBA" id="ARBA00023136"/>
    </source>
</evidence>
<keyword evidence="5 6" id="KW-0472">Membrane</keyword>
<feature type="transmembrane region" description="Helical" evidence="6">
    <location>
        <begin position="12"/>
        <end position="32"/>
    </location>
</feature>
<organism evidence="8 9">
    <name type="scientific">Azospirillum brasilense</name>
    <dbReference type="NCBI Taxonomy" id="192"/>
    <lineage>
        <taxon>Bacteria</taxon>
        <taxon>Pseudomonadati</taxon>
        <taxon>Pseudomonadota</taxon>
        <taxon>Alphaproteobacteria</taxon>
        <taxon>Rhodospirillales</taxon>
        <taxon>Azospirillaceae</taxon>
        <taxon>Azospirillum</taxon>
    </lineage>
</organism>
<dbReference type="PANTHER" id="PTHR22911:SF6">
    <property type="entry name" value="SOLUTE CARRIER FAMILY 35 MEMBER G1"/>
    <property type="match status" value="1"/>
</dbReference>
<evidence type="ECO:0000256" key="1">
    <source>
        <dbReference type="ARBA" id="ARBA00004141"/>
    </source>
</evidence>
<dbReference type="InterPro" id="IPR000620">
    <property type="entry name" value="EamA_dom"/>
</dbReference>
<feature type="transmembrane region" description="Helical" evidence="6">
    <location>
        <begin position="213"/>
        <end position="234"/>
    </location>
</feature>
<dbReference type="Proteomes" id="UP000298596">
    <property type="component" value="Plasmid p6"/>
</dbReference>
<evidence type="ECO:0000256" key="2">
    <source>
        <dbReference type="ARBA" id="ARBA00009853"/>
    </source>
</evidence>
<sequence length="310" mass="32194">MLPSFFKRPNAAAWAIYSAFLFTFGGAVAKYLSSHGLTAEQLGFFRSVGALGALAVGIIFSGRSILAELRQINNLMWFSIRCGTGLLAGYCILYAWTSGQHLALINLIVMSRVLFMQGAAMMLLGERASWRVWSAVVAGLIGVIVTVYPALSVGLDLGIIAALAGAMLSAVSLAAVRRLTSTNPAHLIVLVFMAASALGMAPLAYGAWVPFEIGGWVLAGLIAVGILAAGSQIATAKALAAAPLPYVSCFDYLTLPATAIVGWLVFGKEMTGADLIGAALIVASATYLSFAEKSGSAAKGRASHRETATA</sequence>
<dbReference type="SUPFAM" id="SSF103481">
    <property type="entry name" value="Multidrug resistance efflux transporter EmrE"/>
    <property type="match status" value="1"/>
</dbReference>
<feature type="transmembrane region" description="Helical" evidence="6">
    <location>
        <begin position="44"/>
        <end position="66"/>
    </location>
</feature>
<dbReference type="AlphaFoldDB" id="A0A4D8QKA0"/>
<geneLocation type="plasmid" evidence="8 9">
    <name>p6</name>
</geneLocation>
<feature type="transmembrane region" description="Helical" evidence="6">
    <location>
        <begin position="187"/>
        <end position="207"/>
    </location>
</feature>
<evidence type="ECO:0000256" key="4">
    <source>
        <dbReference type="ARBA" id="ARBA00022989"/>
    </source>
</evidence>
<dbReference type="InterPro" id="IPR037185">
    <property type="entry name" value="EmrE-like"/>
</dbReference>
<comment type="similarity">
    <text evidence="2">Belongs to the drug/metabolite transporter (DMT) superfamily. 10 TMS drug/metabolite exporter (DME) (TC 2.A.7.3) family.</text>
</comment>
<evidence type="ECO:0000259" key="7">
    <source>
        <dbReference type="Pfam" id="PF00892"/>
    </source>
</evidence>
<evidence type="ECO:0000256" key="3">
    <source>
        <dbReference type="ARBA" id="ARBA00022692"/>
    </source>
</evidence>
<dbReference type="EMBL" id="CP032336">
    <property type="protein sequence ID" value="QCO07329.1"/>
    <property type="molecule type" value="Genomic_DNA"/>
</dbReference>
<dbReference type="GO" id="GO:0016020">
    <property type="term" value="C:membrane"/>
    <property type="evidence" value="ECO:0007669"/>
    <property type="project" value="UniProtKB-SubCell"/>
</dbReference>
<evidence type="ECO:0000256" key="6">
    <source>
        <dbReference type="SAM" id="Phobius"/>
    </source>
</evidence>
<feature type="domain" description="EamA" evidence="7">
    <location>
        <begin position="157"/>
        <end position="289"/>
    </location>
</feature>
<feature type="transmembrane region" description="Helical" evidence="6">
    <location>
        <begin position="102"/>
        <end position="125"/>
    </location>
</feature>
<reference evidence="8 9" key="1">
    <citation type="submission" date="2018-09" db="EMBL/GenBank/DDBJ databases">
        <title>Whole genome based analysis of evolution and adaptive divergence in Indian and Brazilian strains of Azospirillum brasilense.</title>
        <authorList>
            <person name="Singh C."/>
            <person name="Tripathi A.K."/>
        </authorList>
    </citation>
    <scope>NUCLEOTIDE SEQUENCE [LARGE SCALE GENOMIC DNA]</scope>
    <source>
        <strain evidence="8 9">MTCC4036</strain>
        <plasmid evidence="8 9">p6</plasmid>
    </source>
</reference>
<comment type="subcellular location">
    <subcellularLocation>
        <location evidence="1">Membrane</location>
        <topology evidence="1">Multi-pass membrane protein</topology>
    </subcellularLocation>
</comment>
<gene>
    <name evidence="8" type="ORF">D3867_36220</name>
</gene>
<evidence type="ECO:0000313" key="9">
    <source>
        <dbReference type="Proteomes" id="UP000298596"/>
    </source>
</evidence>